<evidence type="ECO:0000313" key="1">
    <source>
        <dbReference type="EMBL" id="QII13375.1"/>
    </source>
</evidence>
<evidence type="ECO:0000313" key="2">
    <source>
        <dbReference type="Proteomes" id="UP000501926"/>
    </source>
</evidence>
<reference evidence="1 2" key="1">
    <citation type="submission" date="2020-02" db="EMBL/GenBank/DDBJ databases">
        <title>Newly sequenced genome of strain CSTR1 showed variability in Candidatus Kuenenia stuttgartiensis genomes.</title>
        <authorList>
            <person name="Ding C."/>
            <person name="Adrian L."/>
        </authorList>
    </citation>
    <scope>NUCLEOTIDE SEQUENCE [LARGE SCALE GENOMIC DNA]</scope>
    <source>
        <strain evidence="1 2">CSTR1</strain>
    </source>
</reference>
<dbReference type="EMBL" id="CP049055">
    <property type="protein sequence ID" value="QII13375.1"/>
    <property type="molecule type" value="Genomic_DNA"/>
</dbReference>
<protein>
    <submittedName>
        <fullName evidence="1">Uncharacterized protein</fullName>
    </submittedName>
</protein>
<accession>A0A6G7GV36</accession>
<proteinExistence type="predicted"/>
<dbReference type="AlphaFoldDB" id="A0A6G7GV36"/>
<name>A0A6G7GV36_KUEST</name>
<dbReference type="Proteomes" id="UP000501926">
    <property type="component" value="Chromosome"/>
</dbReference>
<gene>
    <name evidence="1" type="ORF">KsCSTR_39960</name>
</gene>
<organism evidence="1 2">
    <name type="scientific">Kuenenia stuttgartiensis</name>
    <dbReference type="NCBI Taxonomy" id="174633"/>
    <lineage>
        <taxon>Bacteria</taxon>
        <taxon>Pseudomonadati</taxon>
        <taxon>Planctomycetota</taxon>
        <taxon>Candidatus Brocadiia</taxon>
        <taxon>Candidatus Brocadiales</taxon>
        <taxon>Candidatus Brocadiaceae</taxon>
        <taxon>Candidatus Kuenenia</taxon>
    </lineage>
</organism>
<sequence>MTLRYAHHCPDSLRDGVQILWTDYNLTTVEEKQVVSNS</sequence>